<keyword evidence="2" id="KW-1185">Reference proteome</keyword>
<reference evidence="1" key="1">
    <citation type="submission" date="2020-08" db="EMBL/GenBank/DDBJ databases">
        <title>Genome public.</title>
        <authorList>
            <person name="Liu C."/>
            <person name="Sun Q."/>
        </authorList>
    </citation>
    <scope>NUCLEOTIDE SEQUENCE</scope>
    <source>
        <strain evidence="1">NSJ-54</strain>
    </source>
</reference>
<gene>
    <name evidence="1" type="ORF">H8709_07045</name>
</gene>
<proteinExistence type="predicted"/>
<evidence type="ECO:0000313" key="2">
    <source>
        <dbReference type="Proteomes" id="UP000660861"/>
    </source>
</evidence>
<name>A0A926IBS3_9FIRM</name>
<accession>A0A926IBS3</accession>
<comment type="caution">
    <text evidence="1">The sequence shown here is derived from an EMBL/GenBank/DDBJ whole genome shotgun (WGS) entry which is preliminary data.</text>
</comment>
<evidence type="ECO:0000313" key="1">
    <source>
        <dbReference type="EMBL" id="MBC8570588.1"/>
    </source>
</evidence>
<dbReference type="AlphaFoldDB" id="A0A926IBS3"/>
<dbReference type="Proteomes" id="UP000660861">
    <property type="component" value="Unassembled WGS sequence"/>
</dbReference>
<protein>
    <submittedName>
        <fullName evidence="1">Uncharacterized protein</fullName>
    </submittedName>
</protein>
<dbReference type="RefSeq" id="WP_262397685.1">
    <property type="nucleotide sequence ID" value="NZ_JACRTC010000004.1"/>
</dbReference>
<organism evidence="1 2">
    <name type="scientific">Zongyangia hominis</name>
    <dbReference type="NCBI Taxonomy" id="2763677"/>
    <lineage>
        <taxon>Bacteria</taxon>
        <taxon>Bacillati</taxon>
        <taxon>Bacillota</taxon>
        <taxon>Clostridia</taxon>
        <taxon>Eubacteriales</taxon>
        <taxon>Oscillospiraceae</taxon>
        <taxon>Zongyangia</taxon>
    </lineage>
</organism>
<dbReference type="EMBL" id="JACRTC010000004">
    <property type="protein sequence ID" value="MBC8570588.1"/>
    <property type="molecule type" value="Genomic_DNA"/>
</dbReference>
<sequence length="163" mass="17711">MKFHRPQHEKPNKQKKRRCLLLAGVVLTAAALVTGLTMAKYVQQWKSEPALVGTKAFYFTSDLLKDASENASYELYSWGDGIKIQLQNFEDEKRISETDITYEVSYTLTGGAKSEVTKGTIASGAGTAVSDTITVKPEPGAKTVTVTAKATSPYEKALSALLC</sequence>